<keyword evidence="3" id="KW-1185">Reference proteome</keyword>
<feature type="region of interest" description="Disordered" evidence="1">
    <location>
        <begin position="1"/>
        <end position="83"/>
    </location>
</feature>
<dbReference type="AlphaFoldDB" id="A0A392PEU0"/>
<accession>A0A392PEU0</accession>
<evidence type="ECO:0000256" key="1">
    <source>
        <dbReference type="SAM" id="MobiDB-lite"/>
    </source>
</evidence>
<comment type="caution">
    <text evidence="2">The sequence shown here is derived from an EMBL/GenBank/DDBJ whole genome shotgun (WGS) entry which is preliminary data.</text>
</comment>
<feature type="compositionally biased region" description="Polar residues" evidence="1">
    <location>
        <begin position="50"/>
        <end position="65"/>
    </location>
</feature>
<sequence length="169" mass="19375">MFSSFEKLLNRNQDNVIRSPEKGDAISEPVNPEVEASPEAVEISSEKTTSEQQTLKQTSEQTPPDQITYEPIPPQDPETITEPNTDQISEQVVENTVVLNDSDFDSATKSENFPTTPPVTNPELVRICNSILLRMRKLHKLRYSYTEPYQYMEMWESLRNGINKDLDRI</sequence>
<name>A0A392PEU0_9FABA</name>
<evidence type="ECO:0000313" key="2">
    <source>
        <dbReference type="EMBL" id="MCI09385.1"/>
    </source>
</evidence>
<dbReference type="EMBL" id="LXQA010072456">
    <property type="protein sequence ID" value="MCI09385.1"/>
    <property type="molecule type" value="Genomic_DNA"/>
</dbReference>
<dbReference type="Proteomes" id="UP000265520">
    <property type="component" value="Unassembled WGS sequence"/>
</dbReference>
<evidence type="ECO:0000313" key="3">
    <source>
        <dbReference type="Proteomes" id="UP000265520"/>
    </source>
</evidence>
<protein>
    <submittedName>
        <fullName evidence="2">Uncharacterized protein</fullName>
    </submittedName>
</protein>
<organism evidence="2 3">
    <name type="scientific">Trifolium medium</name>
    <dbReference type="NCBI Taxonomy" id="97028"/>
    <lineage>
        <taxon>Eukaryota</taxon>
        <taxon>Viridiplantae</taxon>
        <taxon>Streptophyta</taxon>
        <taxon>Embryophyta</taxon>
        <taxon>Tracheophyta</taxon>
        <taxon>Spermatophyta</taxon>
        <taxon>Magnoliopsida</taxon>
        <taxon>eudicotyledons</taxon>
        <taxon>Gunneridae</taxon>
        <taxon>Pentapetalae</taxon>
        <taxon>rosids</taxon>
        <taxon>fabids</taxon>
        <taxon>Fabales</taxon>
        <taxon>Fabaceae</taxon>
        <taxon>Papilionoideae</taxon>
        <taxon>50 kb inversion clade</taxon>
        <taxon>NPAAA clade</taxon>
        <taxon>Hologalegina</taxon>
        <taxon>IRL clade</taxon>
        <taxon>Trifolieae</taxon>
        <taxon>Trifolium</taxon>
    </lineage>
</organism>
<proteinExistence type="predicted"/>
<reference evidence="2 3" key="1">
    <citation type="journal article" date="2018" name="Front. Plant Sci.">
        <title>Red Clover (Trifolium pratense) and Zigzag Clover (T. medium) - A Picture of Genomic Similarities and Differences.</title>
        <authorList>
            <person name="Dluhosova J."/>
            <person name="Istvanek J."/>
            <person name="Nedelnik J."/>
            <person name="Repkova J."/>
        </authorList>
    </citation>
    <scope>NUCLEOTIDE SEQUENCE [LARGE SCALE GENOMIC DNA]</scope>
    <source>
        <strain evidence="3">cv. 10/8</strain>
        <tissue evidence="2">Leaf</tissue>
    </source>
</reference>